<dbReference type="AlphaFoldDB" id="A0A9P0GJH3"/>
<dbReference type="GO" id="GO:0005886">
    <property type="term" value="C:plasma membrane"/>
    <property type="evidence" value="ECO:0007669"/>
    <property type="project" value="TreeGrafter"/>
</dbReference>
<organism evidence="4 5">
    <name type="scientific">Psylliodes chrysocephalus</name>
    <dbReference type="NCBI Taxonomy" id="3402493"/>
    <lineage>
        <taxon>Eukaryota</taxon>
        <taxon>Metazoa</taxon>
        <taxon>Ecdysozoa</taxon>
        <taxon>Arthropoda</taxon>
        <taxon>Hexapoda</taxon>
        <taxon>Insecta</taxon>
        <taxon>Pterygota</taxon>
        <taxon>Neoptera</taxon>
        <taxon>Endopterygota</taxon>
        <taxon>Coleoptera</taxon>
        <taxon>Polyphaga</taxon>
        <taxon>Cucujiformia</taxon>
        <taxon>Chrysomeloidea</taxon>
        <taxon>Chrysomelidae</taxon>
        <taxon>Galerucinae</taxon>
        <taxon>Alticini</taxon>
        <taxon>Psylliodes</taxon>
    </lineage>
</organism>
<sequence length="431" mass="48385">MVADSERLDIVLLGATGFTGKYCVPYLHQLAKEKGRNLTWGVSGRSENKLKNVLSEMGNKIGVDLSDVPIIPSDIKNDDSLLKMAKRAKVVINCCGPYRFLGEPVVKACIEAGANYVDVSAEPQFLESIQLNYHKAAQEKGVYIVNACGFDCIPCDLGLIFIQDKFPGTLNSVVTYLDLWVEGKNIPGPLVNYGTWESVVYAIAHVYELSAIRKQLFPEKLPTFKPKVKPRIIPHRAEGGWAMPFFSADLGVMNRTQRYLYEHENKRPVQVDTQGIFKSFFLMLATAFGLFFALLLVDFKFGRDWLLNYPHIFSWGTFRKDQYPSEEKTEKTVFQITLYAEGWDQKLTNRNDQYSNPPNKSIVARVKGRNPAYGTTCACLVGSAITIATEKNKLPQKGGVYTPGIAFGKTSLIELLNKNEVSFDILYQKDI</sequence>
<reference evidence="4" key="1">
    <citation type="submission" date="2022-01" db="EMBL/GenBank/DDBJ databases">
        <authorList>
            <person name="King R."/>
        </authorList>
    </citation>
    <scope>NUCLEOTIDE SEQUENCE</scope>
</reference>
<evidence type="ECO:0000313" key="4">
    <source>
        <dbReference type="EMBL" id="CAH1111502.1"/>
    </source>
</evidence>
<keyword evidence="2" id="KW-0472">Membrane</keyword>
<evidence type="ECO:0000313" key="5">
    <source>
        <dbReference type="Proteomes" id="UP001153636"/>
    </source>
</evidence>
<dbReference type="PANTHER" id="PTHR12286">
    <property type="entry name" value="SACCHAROPINE DEHYDROGENASE-LIKE OXIDOREDUCTASE"/>
    <property type="match status" value="1"/>
</dbReference>
<dbReference type="GO" id="GO:0005739">
    <property type="term" value="C:mitochondrion"/>
    <property type="evidence" value="ECO:0007669"/>
    <property type="project" value="TreeGrafter"/>
</dbReference>
<keyword evidence="5" id="KW-1185">Reference proteome</keyword>
<evidence type="ECO:0000256" key="2">
    <source>
        <dbReference type="SAM" id="Phobius"/>
    </source>
</evidence>
<feature type="domain" description="Saccharopine dehydrogenase NADP binding" evidence="3">
    <location>
        <begin position="10"/>
        <end position="145"/>
    </location>
</feature>
<dbReference type="OrthoDB" id="10268090at2759"/>
<gene>
    <name evidence="4" type="ORF">PSYICH_LOCUS12655</name>
</gene>
<keyword evidence="2" id="KW-0812">Transmembrane</keyword>
<comment type="similarity">
    <text evidence="1">Belongs to the saccharopine dehydrogenase family.</text>
</comment>
<dbReference type="Proteomes" id="UP001153636">
    <property type="component" value="Chromosome 6"/>
</dbReference>
<dbReference type="FunFam" id="3.40.50.720:FF:000178">
    <property type="entry name" value="Saccharopine dehydrogenase-like oxidoreductase"/>
    <property type="match status" value="1"/>
</dbReference>
<dbReference type="PANTHER" id="PTHR12286:SF5">
    <property type="entry name" value="SACCHAROPINE DEHYDROGENASE-LIKE OXIDOREDUCTASE"/>
    <property type="match status" value="1"/>
</dbReference>
<dbReference type="SUPFAM" id="SSF51735">
    <property type="entry name" value="NAD(P)-binding Rossmann-fold domains"/>
    <property type="match status" value="1"/>
</dbReference>
<dbReference type="InterPro" id="IPR005097">
    <property type="entry name" value="Sacchrp_dh_NADP-bd"/>
</dbReference>
<protein>
    <recommendedName>
        <fullName evidence="3">Saccharopine dehydrogenase NADP binding domain-containing protein</fullName>
    </recommendedName>
</protein>
<evidence type="ECO:0000259" key="3">
    <source>
        <dbReference type="Pfam" id="PF03435"/>
    </source>
</evidence>
<feature type="transmembrane region" description="Helical" evidence="2">
    <location>
        <begin position="276"/>
        <end position="297"/>
    </location>
</feature>
<keyword evidence="2" id="KW-1133">Transmembrane helix</keyword>
<name>A0A9P0GJH3_9CUCU</name>
<dbReference type="Pfam" id="PF03435">
    <property type="entry name" value="Sacchrp_dh_NADP"/>
    <property type="match status" value="1"/>
</dbReference>
<dbReference type="InterPro" id="IPR051276">
    <property type="entry name" value="Saccharopine_DH-like_oxidrdct"/>
</dbReference>
<dbReference type="EMBL" id="OV651818">
    <property type="protein sequence ID" value="CAH1111502.1"/>
    <property type="molecule type" value="Genomic_DNA"/>
</dbReference>
<dbReference type="Gene3D" id="3.40.50.720">
    <property type="entry name" value="NAD(P)-binding Rossmann-like Domain"/>
    <property type="match status" value="1"/>
</dbReference>
<dbReference type="GO" id="GO:0009247">
    <property type="term" value="P:glycolipid biosynthetic process"/>
    <property type="evidence" value="ECO:0007669"/>
    <property type="project" value="TreeGrafter"/>
</dbReference>
<evidence type="ECO:0000256" key="1">
    <source>
        <dbReference type="ARBA" id="ARBA00038048"/>
    </source>
</evidence>
<dbReference type="GO" id="GO:0005811">
    <property type="term" value="C:lipid droplet"/>
    <property type="evidence" value="ECO:0007669"/>
    <property type="project" value="TreeGrafter"/>
</dbReference>
<accession>A0A9P0GJH3</accession>
<proteinExistence type="inferred from homology"/>
<dbReference type="InterPro" id="IPR036291">
    <property type="entry name" value="NAD(P)-bd_dom_sf"/>
</dbReference>